<dbReference type="InterPro" id="IPR007219">
    <property type="entry name" value="XnlR_reg_dom"/>
</dbReference>
<evidence type="ECO:0000259" key="4">
    <source>
        <dbReference type="PROSITE" id="PS50048"/>
    </source>
</evidence>
<feature type="compositionally biased region" description="Low complexity" evidence="3">
    <location>
        <begin position="716"/>
        <end position="733"/>
    </location>
</feature>
<keyword evidence="1" id="KW-0479">Metal-binding</keyword>
<dbReference type="SMART" id="SM00906">
    <property type="entry name" value="Fungal_trans"/>
    <property type="match status" value="1"/>
</dbReference>
<dbReference type="PROSITE" id="PS50048">
    <property type="entry name" value="ZN2_CY6_FUNGAL_2"/>
    <property type="match status" value="1"/>
</dbReference>
<dbReference type="Pfam" id="PF04082">
    <property type="entry name" value="Fungal_trans"/>
    <property type="match status" value="1"/>
</dbReference>
<dbReference type="PROSITE" id="PS00463">
    <property type="entry name" value="ZN2_CY6_FUNGAL_1"/>
    <property type="match status" value="1"/>
</dbReference>
<comment type="caution">
    <text evidence="5">The sequence shown here is derived from an EMBL/GenBank/DDBJ whole genome shotgun (WGS) entry which is preliminary data.</text>
</comment>
<evidence type="ECO:0000256" key="1">
    <source>
        <dbReference type="ARBA" id="ARBA00022723"/>
    </source>
</evidence>
<evidence type="ECO:0000313" key="6">
    <source>
        <dbReference type="Proteomes" id="UP001437256"/>
    </source>
</evidence>
<dbReference type="InterPro" id="IPR050987">
    <property type="entry name" value="AtrR-like"/>
</dbReference>
<proteinExistence type="predicted"/>
<dbReference type="SUPFAM" id="SSF57701">
    <property type="entry name" value="Zn2/Cys6 DNA-binding domain"/>
    <property type="match status" value="1"/>
</dbReference>
<dbReference type="CDD" id="cd00067">
    <property type="entry name" value="GAL4"/>
    <property type="match status" value="1"/>
</dbReference>
<dbReference type="InterPro" id="IPR036864">
    <property type="entry name" value="Zn2-C6_fun-type_DNA-bd_sf"/>
</dbReference>
<name>A0ABR3A849_9AGAR</name>
<reference evidence="5 6" key="1">
    <citation type="submission" date="2024-05" db="EMBL/GenBank/DDBJ databases">
        <title>A draft genome resource for the thread blight pathogen Marasmius tenuissimus strain MS-2.</title>
        <authorList>
            <person name="Yulfo-Soto G.E."/>
            <person name="Baruah I.K."/>
            <person name="Amoako-Attah I."/>
            <person name="Bukari Y."/>
            <person name="Meinhardt L.W."/>
            <person name="Bailey B.A."/>
            <person name="Cohen S.P."/>
        </authorList>
    </citation>
    <scope>NUCLEOTIDE SEQUENCE [LARGE SCALE GENOMIC DNA]</scope>
    <source>
        <strain evidence="5 6">MS-2</strain>
    </source>
</reference>
<dbReference type="PANTHER" id="PTHR46910">
    <property type="entry name" value="TRANSCRIPTION FACTOR PDR1"/>
    <property type="match status" value="1"/>
</dbReference>
<keyword evidence="2" id="KW-0539">Nucleus</keyword>
<accession>A0ABR3A849</accession>
<feature type="region of interest" description="Disordered" evidence="3">
    <location>
        <begin position="682"/>
        <end position="733"/>
    </location>
</feature>
<dbReference type="Gene3D" id="4.10.240.10">
    <property type="entry name" value="Zn(2)-C6 fungal-type DNA-binding domain"/>
    <property type="match status" value="1"/>
</dbReference>
<dbReference type="PANTHER" id="PTHR46910:SF38">
    <property type="entry name" value="ZN(2)-C6 FUNGAL-TYPE DOMAIN-CONTAINING PROTEIN"/>
    <property type="match status" value="1"/>
</dbReference>
<keyword evidence="6" id="KW-1185">Reference proteome</keyword>
<organism evidence="5 6">
    <name type="scientific">Marasmius tenuissimus</name>
    <dbReference type="NCBI Taxonomy" id="585030"/>
    <lineage>
        <taxon>Eukaryota</taxon>
        <taxon>Fungi</taxon>
        <taxon>Dikarya</taxon>
        <taxon>Basidiomycota</taxon>
        <taxon>Agaricomycotina</taxon>
        <taxon>Agaricomycetes</taxon>
        <taxon>Agaricomycetidae</taxon>
        <taxon>Agaricales</taxon>
        <taxon>Marasmiineae</taxon>
        <taxon>Marasmiaceae</taxon>
        <taxon>Marasmius</taxon>
    </lineage>
</organism>
<evidence type="ECO:0000256" key="3">
    <source>
        <dbReference type="SAM" id="MobiDB-lite"/>
    </source>
</evidence>
<sequence>MAHDEPPNKKRRLQNACDGCRRKKVRCDSATAPGNICSNCLSSNVDCVHFMEKKKRGPQTRPGRSSRKTDNARALVNAILSTATPFIVPEDPESVMEMLVNLANHARSLDRQLSLSSREVFPGYDTCSTPATASPIIPNNFLDAEVEQDKEVEDSVDELTAVFKQVTLAYETRHVGKSSYFMLIQSAMDARRGSSGDRAFATAVLKKHQRPEFWKPFPWEQTLQIEVTPFVFPEDDLLHDLINIYFTRYSPFFPILHQPTFRRLVAEGLHLRDRPFGATVLAVCALASRQSNDPRTLCEGTTSEHSLGWRYFRQIPLMRDSFTEPPTVYDIQICSLCVYFLDTASTPEAAWALVGVGIRSAQEVGLHRKRAGRKNTVEDELWRRAFWMLVCMDVFMSSTLGRPRAMTPDDFDCELPSECDDEYWEHPDPKQAFVQPEGKPSTVSFFVTSLRLLEVIGFAQRSLYSDKKSPLWSTMGISEIEWKRKAVVELVRDSAMNKFMDEIPGHLRWDPDMSNPIFFQQSAMLYSTCHWVHIQIHRPFIARLGQAPILPFPSLTICTNATRKTIHILETLQARLDGGTLGTHDTGPYMIMPLFVSALILLVSTWRPQQTGIASESQKEELADVYRCMELISKYESRYQVAGRLLDILNAVIAVGQLSQAKETLKRPRSAETESESCFNLAELEPGPFSSQTDAGDLHTENESLGGNPLNQLEPLSYHGSVPPSSSGSYSPSVLPSAVGTLGVDPLGPPPMTAHVPVSGGGQIGDLATANDYMLHHQPDTLWYTSASSSTEDADFT</sequence>
<dbReference type="CDD" id="cd12148">
    <property type="entry name" value="fungal_TF_MHR"/>
    <property type="match status" value="1"/>
</dbReference>
<dbReference type="Pfam" id="PF00172">
    <property type="entry name" value="Zn_clus"/>
    <property type="match status" value="1"/>
</dbReference>
<dbReference type="EMBL" id="JBBXMP010000011">
    <property type="protein sequence ID" value="KAL0069685.1"/>
    <property type="molecule type" value="Genomic_DNA"/>
</dbReference>
<gene>
    <name evidence="5" type="primary">GIN1_10</name>
    <name evidence="5" type="ORF">AAF712_003343</name>
</gene>
<dbReference type="Proteomes" id="UP001437256">
    <property type="component" value="Unassembled WGS sequence"/>
</dbReference>
<protein>
    <submittedName>
        <fullName evidence="5">Gypsy retrotransposon integrase-like protein 1</fullName>
    </submittedName>
</protein>
<evidence type="ECO:0000256" key="2">
    <source>
        <dbReference type="ARBA" id="ARBA00023242"/>
    </source>
</evidence>
<dbReference type="InterPro" id="IPR001138">
    <property type="entry name" value="Zn2Cys6_DnaBD"/>
</dbReference>
<dbReference type="SMART" id="SM00066">
    <property type="entry name" value="GAL4"/>
    <property type="match status" value="1"/>
</dbReference>
<evidence type="ECO:0000313" key="5">
    <source>
        <dbReference type="EMBL" id="KAL0069685.1"/>
    </source>
</evidence>
<feature type="domain" description="Zn(2)-C6 fungal-type" evidence="4">
    <location>
        <begin position="16"/>
        <end position="49"/>
    </location>
</feature>